<evidence type="ECO:0000256" key="5">
    <source>
        <dbReference type="ARBA" id="ARBA00023070"/>
    </source>
</evidence>
<sequence>MFDLAIVGGGPGGLMSAWYLKRKLGGLCKVTIFEASDRLGGKIVTQKFETAPAMYEAGVAELYDYSMTGPDPLRELVQHFGLQTIPMDAEQVQLDGELLADVPGMRKKYGDKTAEAILAFRKKCTEQITPTEYYEGVGAHDNEHPWAWTNCEQLLDKEIEDPTAKRFFKVMARSDIATESHNTNGLNALKNFVMDIDGYIGLYSIQNGNEQLIECLRSEIDADIQFNHRVLKVGKTESGRYELNMMNGKGPETRDFDLVLMCLPHNWLATLSWGNEQLRKAMVKHIAYFDRPAHYLRISLLFDSPFWGEKIPGSWFMSEAFGGCCVYNEGSRHDVGKYGVLNFLIAGSDALAFSNLTDKELIELALKSLPAALGDVRGHFLEGKTHRWLSSVNCIPGGLPVRDVMTNHRPEPKSHPGFVIVGDYLFDSTLNGLLDSSDAATDIIVTETMKLRRARSNGGKPVTDKIDRDYFENYRNQGPYRDVWNRFTDPDYLMQTINTAWGEPHGYKLLVAGSASGELVGALRQRGVEAFGVENNRYIHAKTPEALKPFNKLGSIVDLPFDDEEFDFVFETSLCHVADNRVVKAIRELNRVTRTGLIFGSVTSDMEPELIDRYDLLRGVKKLGTWWEWSELFFNNGFDLAVHRNDCGDALWEIAVKAGKGPGQWYGDADSLRYSFFDKVEDDEDADD</sequence>
<dbReference type="GO" id="GO:0009851">
    <property type="term" value="P:auxin biosynthetic process"/>
    <property type="evidence" value="ECO:0007669"/>
    <property type="project" value="UniProtKB-KW"/>
</dbReference>
<protein>
    <recommendedName>
        <fullName evidence="4">Tryptophan 2-monooxygenase</fullName>
        <ecNumber evidence="3">1.13.12.3</ecNumber>
    </recommendedName>
</protein>
<evidence type="ECO:0000259" key="8">
    <source>
        <dbReference type="Pfam" id="PF08241"/>
    </source>
</evidence>
<evidence type="ECO:0000256" key="3">
    <source>
        <dbReference type="ARBA" id="ARBA00012535"/>
    </source>
</evidence>
<dbReference type="PANTHER" id="PTHR10742:SF410">
    <property type="entry name" value="LYSINE-SPECIFIC HISTONE DEMETHYLASE 2"/>
    <property type="match status" value="1"/>
</dbReference>
<evidence type="ECO:0000313" key="10">
    <source>
        <dbReference type="EMBL" id="SSW89238.1"/>
    </source>
</evidence>
<comment type="catalytic activity">
    <reaction evidence="6">
        <text>L-tryptophan + O2 = indole-3-acetamide + CO2 + H2O</text>
        <dbReference type="Rhea" id="RHEA:16165"/>
        <dbReference type="ChEBI" id="CHEBI:15377"/>
        <dbReference type="ChEBI" id="CHEBI:15379"/>
        <dbReference type="ChEBI" id="CHEBI:16031"/>
        <dbReference type="ChEBI" id="CHEBI:16526"/>
        <dbReference type="ChEBI" id="CHEBI:57912"/>
        <dbReference type="EC" id="1.13.12.3"/>
    </reaction>
</comment>
<organism evidence="10 11">
    <name type="scientific">Rhodopseudomonas pentothenatexigens</name>
    <dbReference type="NCBI Taxonomy" id="999699"/>
    <lineage>
        <taxon>Bacteria</taxon>
        <taxon>Pseudomonadati</taxon>
        <taxon>Pseudomonadota</taxon>
        <taxon>Alphaproteobacteria</taxon>
        <taxon>Hyphomicrobiales</taxon>
        <taxon>Nitrobacteraceae</taxon>
        <taxon>Rhodopseudomonas</taxon>
    </lineage>
</organism>
<dbReference type="EMBL" id="QRDT01000002">
    <property type="protein sequence ID" value="RED41881.1"/>
    <property type="molecule type" value="Genomic_DNA"/>
</dbReference>
<dbReference type="Gene3D" id="3.40.50.150">
    <property type="entry name" value="Vaccinia Virus protein VP39"/>
    <property type="match status" value="1"/>
</dbReference>
<dbReference type="InterPro" id="IPR002937">
    <property type="entry name" value="Amino_oxidase"/>
</dbReference>
<evidence type="ECO:0000256" key="6">
    <source>
        <dbReference type="ARBA" id="ARBA00047321"/>
    </source>
</evidence>
<dbReference type="SUPFAM" id="SSF54373">
    <property type="entry name" value="FAD-linked reductases, C-terminal domain"/>
    <property type="match status" value="1"/>
</dbReference>
<dbReference type="InterPro" id="IPR029063">
    <property type="entry name" value="SAM-dependent_MTases_sf"/>
</dbReference>
<feature type="domain" description="Amine oxidase" evidence="7">
    <location>
        <begin position="12"/>
        <end position="426"/>
    </location>
</feature>
<evidence type="ECO:0000313" key="9">
    <source>
        <dbReference type="EMBL" id="RED41881.1"/>
    </source>
</evidence>
<dbReference type="InterPro" id="IPR036188">
    <property type="entry name" value="FAD/NAD-bd_sf"/>
</dbReference>
<comment type="similarity">
    <text evidence="2">Belongs to the tryptophan 2-monooxygenase family.</text>
</comment>
<dbReference type="PANTHER" id="PTHR10742">
    <property type="entry name" value="FLAVIN MONOAMINE OXIDASE"/>
    <property type="match status" value="1"/>
</dbReference>
<dbReference type="SUPFAM" id="SSF51905">
    <property type="entry name" value="FAD/NAD(P)-binding domain"/>
    <property type="match status" value="1"/>
</dbReference>
<evidence type="ECO:0000313" key="12">
    <source>
        <dbReference type="Proteomes" id="UP000256343"/>
    </source>
</evidence>
<dbReference type="OrthoDB" id="20837at2"/>
<dbReference type="Pfam" id="PF01593">
    <property type="entry name" value="Amino_oxidase"/>
    <property type="match status" value="1"/>
</dbReference>
<evidence type="ECO:0000256" key="1">
    <source>
        <dbReference type="ARBA" id="ARBA00004814"/>
    </source>
</evidence>
<dbReference type="InterPro" id="IPR013216">
    <property type="entry name" value="Methyltransf_11"/>
</dbReference>
<evidence type="ECO:0000313" key="11">
    <source>
        <dbReference type="Proteomes" id="UP000252631"/>
    </source>
</evidence>
<accession>A0A336JHH9</accession>
<feature type="domain" description="Methyltransferase type 11" evidence="8">
    <location>
        <begin position="512"/>
        <end position="596"/>
    </location>
</feature>
<evidence type="ECO:0000259" key="7">
    <source>
        <dbReference type="Pfam" id="PF01593"/>
    </source>
</evidence>
<proteinExistence type="inferred from homology"/>
<name>A0A336JHH9_9BRAD</name>
<gene>
    <name evidence="9" type="ORF">BJ125_10243</name>
    <name evidence="10" type="ORF">SAMN05892882_10243</name>
</gene>
<reference evidence="10 11" key="1">
    <citation type="submission" date="2017-08" db="EMBL/GenBank/DDBJ databases">
        <authorList>
            <person name="de Groot N.N."/>
        </authorList>
    </citation>
    <scope>NUCLEOTIDE SEQUENCE [LARGE SCALE GENOMIC DNA]</scope>
    <source>
        <strain evidence="10 11">JA575</strain>
    </source>
</reference>
<reference evidence="9 12" key="2">
    <citation type="submission" date="2018-07" db="EMBL/GenBank/DDBJ databases">
        <title>Genomic Encyclopedia of Archaeal and Bacterial Type Strains, Phase II (KMG-II): from individual species to whole genera.</title>
        <authorList>
            <person name="Goeker M."/>
        </authorList>
    </citation>
    <scope>NUCLEOTIDE SEQUENCE [LARGE SCALE GENOMIC DNA]</scope>
    <source>
        <strain evidence="9 12">JA575</strain>
    </source>
</reference>
<dbReference type="Proteomes" id="UP000252631">
    <property type="component" value="Unassembled WGS sequence"/>
</dbReference>
<dbReference type="GO" id="GO:0008757">
    <property type="term" value="F:S-adenosylmethionine-dependent methyltransferase activity"/>
    <property type="evidence" value="ECO:0007669"/>
    <property type="project" value="InterPro"/>
</dbReference>
<evidence type="ECO:0000256" key="4">
    <source>
        <dbReference type="ARBA" id="ARBA00017871"/>
    </source>
</evidence>
<keyword evidence="5" id="KW-0073">Auxin biosynthesis</keyword>
<dbReference type="GO" id="GO:0050361">
    <property type="term" value="F:tryptophan 2-monooxygenase activity"/>
    <property type="evidence" value="ECO:0007669"/>
    <property type="project" value="UniProtKB-EC"/>
</dbReference>
<dbReference type="Pfam" id="PF08241">
    <property type="entry name" value="Methyltransf_11"/>
    <property type="match status" value="1"/>
</dbReference>
<dbReference type="Gene3D" id="3.50.50.60">
    <property type="entry name" value="FAD/NAD(P)-binding domain"/>
    <property type="match status" value="1"/>
</dbReference>
<dbReference type="EC" id="1.13.12.3" evidence="3"/>
<dbReference type="InterPro" id="IPR050281">
    <property type="entry name" value="Flavin_monoamine_oxidase"/>
</dbReference>
<dbReference type="SUPFAM" id="SSF53335">
    <property type="entry name" value="S-adenosyl-L-methionine-dependent methyltransferases"/>
    <property type="match status" value="1"/>
</dbReference>
<dbReference type="AlphaFoldDB" id="A0A336JHH9"/>
<keyword evidence="12" id="KW-1185">Reference proteome</keyword>
<dbReference type="Proteomes" id="UP000256343">
    <property type="component" value="Unassembled WGS sequence"/>
</dbReference>
<dbReference type="CDD" id="cd02440">
    <property type="entry name" value="AdoMet_MTases"/>
    <property type="match status" value="1"/>
</dbReference>
<dbReference type="RefSeq" id="WP_114356396.1">
    <property type="nucleotide sequence ID" value="NZ_QRDT01000002.1"/>
</dbReference>
<dbReference type="EMBL" id="UFQQ01000002">
    <property type="protein sequence ID" value="SSW89238.1"/>
    <property type="molecule type" value="Genomic_DNA"/>
</dbReference>
<comment type="pathway">
    <text evidence="1">Plant hormone metabolism; auxin biosynthesis.</text>
</comment>
<evidence type="ECO:0000256" key="2">
    <source>
        <dbReference type="ARBA" id="ARBA00005833"/>
    </source>
</evidence>